<feature type="domain" description="7TM-DISM receptor extracellular" evidence="2">
    <location>
        <begin position="196"/>
        <end position="398"/>
    </location>
</feature>
<feature type="domain" description="7TM-DISM receptor extracellular" evidence="3">
    <location>
        <begin position="44"/>
        <end position="179"/>
    </location>
</feature>
<evidence type="ECO:0000259" key="3">
    <source>
        <dbReference type="Pfam" id="PF07696"/>
    </source>
</evidence>
<dbReference type="InterPro" id="IPR011623">
    <property type="entry name" value="7TMR_DISM_rcpt_extracell_dom1"/>
</dbReference>
<dbReference type="AlphaFoldDB" id="A0A1I2H412"/>
<feature type="transmembrane region" description="Helical" evidence="1">
    <location>
        <begin position="264"/>
        <end position="283"/>
    </location>
</feature>
<evidence type="ECO:0000313" key="4">
    <source>
        <dbReference type="EMBL" id="SFF24133.1"/>
    </source>
</evidence>
<reference evidence="4 5" key="1">
    <citation type="submission" date="2016-10" db="EMBL/GenBank/DDBJ databases">
        <authorList>
            <person name="de Groot N.N."/>
        </authorList>
    </citation>
    <scope>NUCLEOTIDE SEQUENCE [LARGE SCALE GENOMIC DNA]</scope>
    <source>
        <strain>GEY</strain>
        <strain evidence="5">DSM 9560</strain>
    </source>
</reference>
<feature type="transmembrane region" description="Helical" evidence="1">
    <location>
        <begin position="350"/>
        <end position="369"/>
    </location>
</feature>
<feature type="transmembrane region" description="Helical" evidence="1">
    <location>
        <begin position="198"/>
        <end position="216"/>
    </location>
</feature>
<evidence type="ECO:0000259" key="2">
    <source>
        <dbReference type="Pfam" id="PF07695"/>
    </source>
</evidence>
<sequence length="408" mass="47912">MGFLHFELKNLLFFLAFSLFPLFTMAHYTPVVISDDFERERVGKYMTYYIEKEGEKLSIEEIVKKQFDTLVYKNAILNFTFTNSSLPIPTKVIWLRLDVRTQYPDSTKKFLLEIKSPLLDQIEFYHFQNGQWQGQVTGGHYPVRKRMFEHRTFLFDIQNGTNAQHTYFLKITTSDLMIVYPILYESNVFIKYTMSEQVAFGIFYGLLIALFGFNLIEWWHTKKNFLYLLFLCLILIGTLMLIRMNGFSYIYFWVGNHWWENRAFPIAINLFSMLLIAFGLRFFSISHQKIVSKILKINLLLSILFLIITFIYPTFEVNALTIITAILCVCKTFIIGIYETLKGEQENKFFVTGAYLFFIGILLSFFRFFDIIETGSLLGSYGIEIGFLAFVILTSVSLKLRKSYQNAQ</sequence>
<dbReference type="RefSeq" id="WP_091545904.1">
    <property type="nucleotide sequence ID" value="NZ_FONY01000021.1"/>
</dbReference>
<dbReference type="Gene3D" id="2.60.40.2380">
    <property type="match status" value="1"/>
</dbReference>
<dbReference type="Pfam" id="PF07696">
    <property type="entry name" value="7TMR-DISMED2"/>
    <property type="match status" value="1"/>
</dbReference>
<keyword evidence="1" id="KW-1133">Transmembrane helix</keyword>
<feature type="transmembrane region" description="Helical" evidence="1">
    <location>
        <begin position="319"/>
        <end position="338"/>
    </location>
</feature>
<accession>A0A1I2H412</accession>
<evidence type="ECO:0000313" key="5">
    <source>
        <dbReference type="Proteomes" id="UP000199513"/>
    </source>
</evidence>
<keyword evidence="5" id="KW-1185">Reference proteome</keyword>
<name>A0A1I2H412_9BACT</name>
<gene>
    <name evidence="4" type="ORF">SAMN04488541_102175</name>
</gene>
<feature type="transmembrane region" description="Helical" evidence="1">
    <location>
        <begin position="381"/>
        <end position="400"/>
    </location>
</feature>
<protein>
    <submittedName>
        <fullName evidence="4">7TMR-DISM extracellular 2</fullName>
    </submittedName>
</protein>
<dbReference type="Proteomes" id="UP000199513">
    <property type="component" value="Unassembled WGS sequence"/>
</dbReference>
<organism evidence="4 5">
    <name type="scientific">Thermoflexibacter ruber</name>
    <dbReference type="NCBI Taxonomy" id="1003"/>
    <lineage>
        <taxon>Bacteria</taxon>
        <taxon>Pseudomonadati</taxon>
        <taxon>Bacteroidota</taxon>
        <taxon>Cytophagia</taxon>
        <taxon>Cytophagales</taxon>
        <taxon>Thermoflexibacteraceae</taxon>
        <taxon>Thermoflexibacter</taxon>
    </lineage>
</organism>
<dbReference type="Pfam" id="PF07695">
    <property type="entry name" value="7TMR-DISM_7TM"/>
    <property type="match status" value="1"/>
</dbReference>
<feature type="transmembrane region" description="Helical" evidence="1">
    <location>
        <begin position="228"/>
        <end position="252"/>
    </location>
</feature>
<keyword evidence="1" id="KW-0812">Transmembrane</keyword>
<dbReference type="OrthoDB" id="9783459at2"/>
<evidence type="ECO:0000256" key="1">
    <source>
        <dbReference type="SAM" id="Phobius"/>
    </source>
</evidence>
<dbReference type="STRING" id="1003.SAMN04488541_102175"/>
<proteinExistence type="predicted"/>
<keyword evidence="1" id="KW-0472">Membrane</keyword>
<feature type="transmembrane region" description="Helical" evidence="1">
    <location>
        <begin position="295"/>
        <end position="313"/>
    </location>
</feature>
<dbReference type="EMBL" id="FONY01000021">
    <property type="protein sequence ID" value="SFF24133.1"/>
    <property type="molecule type" value="Genomic_DNA"/>
</dbReference>
<dbReference type="InterPro" id="IPR011622">
    <property type="entry name" value="7TMR_DISM_rcpt_extracell_dom2"/>
</dbReference>